<dbReference type="PANTHER" id="PTHR43245:SF13">
    <property type="entry name" value="UDP-D-APIOSE_UDP-D-XYLOSE SYNTHASE 2"/>
    <property type="match status" value="1"/>
</dbReference>
<protein>
    <submittedName>
        <fullName evidence="2">Reductase</fullName>
    </submittedName>
</protein>
<feature type="domain" description="NAD-dependent epimerase/dehydratase" evidence="1">
    <location>
        <begin position="5"/>
        <end position="227"/>
    </location>
</feature>
<sequence>MSNRIFIIGGGGQIGRAVALKFLTLGWNVISSGRKVPSEPINNDRIRYVTVDRHDTQRMREAISPGVDLLLDCLSFDESDSNQLVELQDLVGRICVISSASVYMDDQGRTLDEASDFGFPDFGGPLNIDHRIVEPGPATYSTRKVAMELRLLSGAAEKSTILRPCAIYGPHSKHAREWFFVKRLLDGRKQIPLAYEGKTRFHTTSVKHIAQAVAAAIESATPSTMNVVDPQAPTTREIGEAIMSAAGVYAEIIGLPVVDEYPPSVGANPWGLKRDMICVVSNAYSPIGEYGDLIKPTIDWLMSDLDLVDWKSELPVLAAYPFSLFDYEKEDELLRNL</sequence>
<reference evidence="3" key="1">
    <citation type="submission" date="2017-10" db="EMBL/GenBank/DDBJ databases">
        <authorList>
            <person name="Gaisin V.A."/>
            <person name="Rysina M.S."/>
            <person name="Grouzdev D.S."/>
        </authorList>
    </citation>
    <scope>NUCLEOTIDE SEQUENCE [LARGE SCALE GENOMIC DNA]</scope>
    <source>
        <strain evidence="3">V1</strain>
    </source>
</reference>
<keyword evidence="3" id="KW-1185">Reference proteome</keyword>
<dbReference type="SUPFAM" id="SSF51735">
    <property type="entry name" value="NAD(P)-binding Rossmann-fold domains"/>
    <property type="match status" value="1"/>
</dbReference>
<accession>A0A317T5I4</accession>
<dbReference type="RefSeq" id="WP_110023593.1">
    <property type="nucleotide sequence ID" value="NZ_PDNZ01000005.1"/>
</dbReference>
<evidence type="ECO:0000259" key="1">
    <source>
        <dbReference type="Pfam" id="PF01370"/>
    </source>
</evidence>
<proteinExistence type="predicted"/>
<comment type="caution">
    <text evidence="2">The sequence shown here is derived from an EMBL/GenBank/DDBJ whole genome shotgun (WGS) entry which is preliminary data.</text>
</comment>
<dbReference type="Gene3D" id="3.40.50.720">
    <property type="entry name" value="NAD(P)-binding Rossmann-like Domain"/>
    <property type="match status" value="1"/>
</dbReference>
<dbReference type="InterPro" id="IPR050177">
    <property type="entry name" value="Lipid_A_modif_metabolic_enz"/>
</dbReference>
<dbReference type="Pfam" id="PF01370">
    <property type="entry name" value="Epimerase"/>
    <property type="match status" value="1"/>
</dbReference>
<evidence type="ECO:0000313" key="3">
    <source>
        <dbReference type="Proteomes" id="UP000246278"/>
    </source>
</evidence>
<evidence type="ECO:0000313" key="2">
    <source>
        <dbReference type="EMBL" id="PWW81904.1"/>
    </source>
</evidence>
<dbReference type="AlphaFoldDB" id="A0A317T5I4"/>
<gene>
    <name evidence="2" type="ORF">CR164_08825</name>
</gene>
<dbReference type="EMBL" id="PDNZ01000005">
    <property type="protein sequence ID" value="PWW81904.1"/>
    <property type="molecule type" value="Genomic_DNA"/>
</dbReference>
<name>A0A317T5I4_9CHLB</name>
<dbReference type="InterPro" id="IPR001509">
    <property type="entry name" value="Epimerase_deHydtase"/>
</dbReference>
<organism evidence="2 3">
    <name type="scientific">Prosthecochloris marina</name>
    <dbReference type="NCBI Taxonomy" id="2017681"/>
    <lineage>
        <taxon>Bacteria</taxon>
        <taxon>Pseudomonadati</taxon>
        <taxon>Chlorobiota</taxon>
        <taxon>Chlorobiia</taxon>
        <taxon>Chlorobiales</taxon>
        <taxon>Chlorobiaceae</taxon>
        <taxon>Prosthecochloris</taxon>
    </lineage>
</organism>
<dbReference type="Proteomes" id="UP000246278">
    <property type="component" value="Unassembled WGS sequence"/>
</dbReference>
<dbReference type="OrthoDB" id="329806at2"/>
<dbReference type="InterPro" id="IPR036291">
    <property type="entry name" value="NAD(P)-bd_dom_sf"/>
</dbReference>
<dbReference type="PANTHER" id="PTHR43245">
    <property type="entry name" value="BIFUNCTIONAL POLYMYXIN RESISTANCE PROTEIN ARNA"/>
    <property type="match status" value="1"/>
</dbReference>